<dbReference type="EMBL" id="BKCJ010346826">
    <property type="protein sequence ID" value="GEZ95236.1"/>
    <property type="molecule type" value="Genomic_DNA"/>
</dbReference>
<dbReference type="PANTHER" id="PTHR19446">
    <property type="entry name" value="REVERSE TRANSCRIPTASES"/>
    <property type="match status" value="1"/>
</dbReference>
<protein>
    <submittedName>
        <fullName evidence="1">RNA-directed DNA polymerase, eukaryota</fullName>
    </submittedName>
</protein>
<dbReference type="GO" id="GO:0003964">
    <property type="term" value="F:RNA-directed DNA polymerase activity"/>
    <property type="evidence" value="ECO:0007669"/>
    <property type="project" value="UniProtKB-KW"/>
</dbReference>
<accession>A0A699IY56</accession>
<keyword evidence="1" id="KW-0548">Nucleotidyltransferase</keyword>
<name>A0A699IY56_TANCI</name>
<evidence type="ECO:0000313" key="1">
    <source>
        <dbReference type="EMBL" id="GEZ95236.1"/>
    </source>
</evidence>
<gene>
    <name evidence="1" type="ORF">Tci_567209</name>
</gene>
<reference evidence="1" key="1">
    <citation type="journal article" date="2019" name="Sci. Rep.">
        <title>Draft genome of Tanacetum cinerariifolium, the natural source of mosquito coil.</title>
        <authorList>
            <person name="Yamashiro T."/>
            <person name="Shiraishi A."/>
            <person name="Satake H."/>
            <person name="Nakayama K."/>
        </authorList>
    </citation>
    <scope>NUCLEOTIDE SEQUENCE</scope>
</reference>
<organism evidence="1">
    <name type="scientific">Tanacetum cinerariifolium</name>
    <name type="common">Dalmatian daisy</name>
    <name type="synonym">Chrysanthemum cinerariifolium</name>
    <dbReference type="NCBI Taxonomy" id="118510"/>
    <lineage>
        <taxon>Eukaryota</taxon>
        <taxon>Viridiplantae</taxon>
        <taxon>Streptophyta</taxon>
        <taxon>Embryophyta</taxon>
        <taxon>Tracheophyta</taxon>
        <taxon>Spermatophyta</taxon>
        <taxon>Magnoliopsida</taxon>
        <taxon>eudicotyledons</taxon>
        <taxon>Gunneridae</taxon>
        <taxon>Pentapetalae</taxon>
        <taxon>asterids</taxon>
        <taxon>campanulids</taxon>
        <taxon>Asterales</taxon>
        <taxon>Asteraceae</taxon>
        <taxon>Asteroideae</taxon>
        <taxon>Anthemideae</taxon>
        <taxon>Anthemidinae</taxon>
        <taxon>Tanacetum</taxon>
    </lineage>
</organism>
<comment type="caution">
    <text evidence="1">The sequence shown here is derived from an EMBL/GenBank/DDBJ whole genome shotgun (WGS) entry which is preliminary data.</text>
</comment>
<dbReference type="AlphaFoldDB" id="A0A699IY56"/>
<proteinExistence type="predicted"/>
<keyword evidence="1" id="KW-0808">Transferase</keyword>
<keyword evidence="1" id="KW-0695">RNA-directed DNA polymerase</keyword>
<sequence length="109" mass="12448">MDRSVSRDEIRVAVWNCGENKSSGPDGDQPFILNELLAWCKRKRKQAMIFKVDFAKAYDSVRWDYLLDVLQAFGFGPNWCKWIRGTFSSVMASILVNGSPTSEFPFFVG</sequence>